<sequence>MSKQKPMTIYTLIASEKWRNLSLLAIFWVNSYFQVEAALFLGKATNGLIGHQLSQFMTYLVQSLSLWLLTIALTFFQTRFQRDTMNRMSSHMRWSVTNGILSQPYQQVVAQKPLTYASWLQNDVQLVENQALNSLYIMMRFSGNAFFASIALFRLHWSLAVTALVLGLILIALPRQLKKLVNKRMKQVSEANEILMHQSNELFENYDSFFSFGQFGLLRKRLANVLTQWNTAHLNLSKRQAGVNAIIGIINISSQIFYWD</sequence>
<feature type="transmembrane region" description="Helical" evidence="5">
    <location>
        <begin position="56"/>
        <end position="76"/>
    </location>
</feature>
<dbReference type="GO" id="GO:0005886">
    <property type="term" value="C:plasma membrane"/>
    <property type="evidence" value="ECO:0007669"/>
    <property type="project" value="UniProtKB-SubCell"/>
</dbReference>
<keyword evidence="7" id="KW-0547">Nucleotide-binding</keyword>
<gene>
    <name evidence="7" type="ORF">FGL83_08185</name>
</gene>
<evidence type="ECO:0000256" key="5">
    <source>
        <dbReference type="SAM" id="Phobius"/>
    </source>
</evidence>
<dbReference type="Gene3D" id="1.20.1560.10">
    <property type="entry name" value="ABC transporter type 1, transmembrane domain"/>
    <property type="match status" value="1"/>
</dbReference>
<name>A0AAP9JAP4_LEULA</name>
<evidence type="ECO:0000256" key="2">
    <source>
        <dbReference type="ARBA" id="ARBA00022692"/>
    </source>
</evidence>
<evidence type="ECO:0000256" key="4">
    <source>
        <dbReference type="ARBA" id="ARBA00023136"/>
    </source>
</evidence>
<dbReference type="PROSITE" id="PS50929">
    <property type="entry name" value="ABC_TM1F"/>
    <property type="match status" value="1"/>
</dbReference>
<evidence type="ECO:0000259" key="6">
    <source>
        <dbReference type="PROSITE" id="PS50929"/>
    </source>
</evidence>
<feature type="transmembrane region" description="Helical" evidence="5">
    <location>
        <begin position="159"/>
        <end position="177"/>
    </location>
</feature>
<feature type="domain" description="ABC transmembrane type-1" evidence="6">
    <location>
        <begin position="38"/>
        <end position="257"/>
    </location>
</feature>
<evidence type="ECO:0000256" key="1">
    <source>
        <dbReference type="ARBA" id="ARBA00004651"/>
    </source>
</evidence>
<reference evidence="7 8" key="1">
    <citation type="submission" date="2019-06" db="EMBL/GenBank/DDBJ databases">
        <title>Genome analyses of bacteria isolated from kimchi.</title>
        <authorList>
            <person name="Lee S."/>
            <person name="Ahn S."/>
            <person name="Roh S."/>
        </authorList>
    </citation>
    <scope>NUCLEOTIDE SEQUENCE [LARGE SCALE GENOMIC DNA]</scope>
    <source>
        <strain evidence="7 8">CBA3625</strain>
    </source>
</reference>
<proteinExistence type="predicted"/>
<keyword evidence="8" id="KW-1185">Reference proteome</keyword>
<feature type="transmembrane region" description="Helical" evidence="5">
    <location>
        <begin position="21"/>
        <end position="41"/>
    </location>
</feature>
<protein>
    <submittedName>
        <fullName evidence="7">ABC transporter ATP-binding protein</fullName>
    </submittedName>
</protein>
<dbReference type="GO" id="GO:0140359">
    <property type="term" value="F:ABC-type transporter activity"/>
    <property type="evidence" value="ECO:0007669"/>
    <property type="project" value="InterPro"/>
</dbReference>
<dbReference type="EMBL" id="CP042387">
    <property type="protein sequence ID" value="QEA44647.1"/>
    <property type="molecule type" value="Genomic_DNA"/>
</dbReference>
<keyword evidence="7" id="KW-0067">ATP-binding</keyword>
<accession>A0AAP9JAP4</accession>
<evidence type="ECO:0000313" key="8">
    <source>
        <dbReference type="Proteomes" id="UP000321298"/>
    </source>
</evidence>
<dbReference type="Proteomes" id="UP000321298">
    <property type="component" value="Chromosome"/>
</dbReference>
<dbReference type="RefSeq" id="WP_147001375.1">
    <property type="nucleotide sequence ID" value="NZ_CP042387.1"/>
</dbReference>
<keyword evidence="3 5" id="KW-1133">Transmembrane helix</keyword>
<dbReference type="GO" id="GO:0005524">
    <property type="term" value="F:ATP binding"/>
    <property type="evidence" value="ECO:0007669"/>
    <property type="project" value="UniProtKB-KW"/>
</dbReference>
<dbReference type="InterPro" id="IPR011527">
    <property type="entry name" value="ABC1_TM_dom"/>
</dbReference>
<evidence type="ECO:0000256" key="3">
    <source>
        <dbReference type="ARBA" id="ARBA00022989"/>
    </source>
</evidence>
<keyword evidence="2 5" id="KW-0812">Transmembrane</keyword>
<dbReference type="GeneID" id="66532174"/>
<comment type="subcellular location">
    <subcellularLocation>
        <location evidence="1">Cell membrane</location>
        <topology evidence="1">Multi-pass membrane protein</topology>
    </subcellularLocation>
</comment>
<keyword evidence="4 5" id="KW-0472">Membrane</keyword>
<dbReference type="AlphaFoldDB" id="A0AAP9JAP4"/>
<dbReference type="SUPFAM" id="SSF90123">
    <property type="entry name" value="ABC transporter transmembrane region"/>
    <property type="match status" value="1"/>
</dbReference>
<dbReference type="InterPro" id="IPR036640">
    <property type="entry name" value="ABC1_TM_sf"/>
</dbReference>
<evidence type="ECO:0000313" key="7">
    <source>
        <dbReference type="EMBL" id="QEA44647.1"/>
    </source>
</evidence>
<organism evidence="7 8">
    <name type="scientific">Leuconostoc lactis</name>
    <dbReference type="NCBI Taxonomy" id="1246"/>
    <lineage>
        <taxon>Bacteria</taxon>
        <taxon>Bacillati</taxon>
        <taxon>Bacillota</taxon>
        <taxon>Bacilli</taxon>
        <taxon>Lactobacillales</taxon>
        <taxon>Lactobacillaceae</taxon>
        <taxon>Leuconostoc</taxon>
    </lineage>
</organism>